<comment type="caution">
    <text evidence="1">The sequence shown here is derived from an EMBL/GenBank/DDBJ whole genome shotgun (WGS) entry which is preliminary data.</text>
</comment>
<dbReference type="AlphaFoldDB" id="A0AAV0WTK8"/>
<dbReference type="Proteomes" id="UP001160148">
    <property type="component" value="Unassembled WGS sequence"/>
</dbReference>
<name>A0AAV0WTK8_9HEMI</name>
<dbReference type="EMBL" id="CARXXK010000002">
    <property type="protein sequence ID" value="CAI6358956.1"/>
    <property type="molecule type" value="Genomic_DNA"/>
</dbReference>
<gene>
    <name evidence="1" type="ORF">MEUPH1_LOCUS14413</name>
</gene>
<reference evidence="1 2" key="1">
    <citation type="submission" date="2023-01" db="EMBL/GenBank/DDBJ databases">
        <authorList>
            <person name="Whitehead M."/>
        </authorList>
    </citation>
    <scope>NUCLEOTIDE SEQUENCE [LARGE SCALE GENOMIC DNA]</scope>
</reference>
<proteinExistence type="predicted"/>
<protein>
    <recommendedName>
        <fullName evidence="3">Protein ALP1-like</fullName>
    </recommendedName>
</protein>
<evidence type="ECO:0000313" key="2">
    <source>
        <dbReference type="Proteomes" id="UP001160148"/>
    </source>
</evidence>
<sequence>MSSSDEDMLMILLVNNMNKNKKKRKYWVHPFIKNNANTLGTFSVTKELAMYPEKFKNFYRMSQESFNVLSDMVRTKLQKKDTNFRLSISVEERLLITLR</sequence>
<accession>A0AAV0WTK8</accession>
<organism evidence="1 2">
    <name type="scientific">Macrosiphum euphorbiae</name>
    <name type="common">potato aphid</name>
    <dbReference type="NCBI Taxonomy" id="13131"/>
    <lineage>
        <taxon>Eukaryota</taxon>
        <taxon>Metazoa</taxon>
        <taxon>Ecdysozoa</taxon>
        <taxon>Arthropoda</taxon>
        <taxon>Hexapoda</taxon>
        <taxon>Insecta</taxon>
        <taxon>Pterygota</taxon>
        <taxon>Neoptera</taxon>
        <taxon>Paraneoptera</taxon>
        <taxon>Hemiptera</taxon>
        <taxon>Sternorrhyncha</taxon>
        <taxon>Aphidomorpha</taxon>
        <taxon>Aphidoidea</taxon>
        <taxon>Aphididae</taxon>
        <taxon>Macrosiphini</taxon>
        <taxon>Macrosiphum</taxon>
    </lineage>
</organism>
<evidence type="ECO:0008006" key="3">
    <source>
        <dbReference type="Google" id="ProtNLM"/>
    </source>
</evidence>
<keyword evidence="2" id="KW-1185">Reference proteome</keyword>
<evidence type="ECO:0000313" key="1">
    <source>
        <dbReference type="EMBL" id="CAI6358956.1"/>
    </source>
</evidence>